<gene>
    <name evidence="2" type="ORF">JR347_09545</name>
</gene>
<dbReference type="KEGG" id="fuv:JR347_09545"/>
<dbReference type="InterPro" id="IPR010281">
    <property type="entry name" value="DUF885"/>
</dbReference>
<keyword evidence="1" id="KW-0812">Transmembrane</keyword>
<dbReference type="AlphaFoldDB" id="A0A974WDB8"/>
<dbReference type="RefSeq" id="WP_205720376.1">
    <property type="nucleotide sequence ID" value="NZ_CP070608.1"/>
</dbReference>
<dbReference type="PANTHER" id="PTHR33361:SF2">
    <property type="entry name" value="DUF885 DOMAIN-CONTAINING PROTEIN"/>
    <property type="match status" value="1"/>
</dbReference>
<name>A0A974WDB8_9BACT</name>
<organism evidence="2 3">
    <name type="scientific">Fulvivirga lutea</name>
    <dbReference type="NCBI Taxonomy" id="2810512"/>
    <lineage>
        <taxon>Bacteria</taxon>
        <taxon>Pseudomonadati</taxon>
        <taxon>Bacteroidota</taxon>
        <taxon>Cytophagia</taxon>
        <taxon>Cytophagales</taxon>
        <taxon>Fulvivirgaceae</taxon>
        <taxon>Fulvivirga</taxon>
    </lineage>
</organism>
<keyword evidence="1" id="KW-0472">Membrane</keyword>
<sequence length="622" mass="71720">MPKKTGLLSWLKRIVLFCLILGIIWVVNLIWFKPFNIRHFYERVFINFALDNPEIITQLGVPVLYDLTKDELTDVSDEALREQMKVYEDSYETLSSYDYESLPKEEQLNYDILKWYIEQEIKRKEFFYNDYPVNQMFGVQAELPEILTDYHRLESKDDLDAYISRLSKFNTKFNQVIEGLKIREEQGVIPPNYIIDKIIGQLDSFLGRDSLAIEKEASIDAVRGNVLYSIAKEKLSSIEDLNDSEKEEYLQKIEDAVRNDAFSAYSQLKDYFVQLKTKSDSSAGVWKFDNGEEYYKYLVGFHTTTSLSPEEIHSIGLKEVKRIASEMRAILNQEGYQDTTKTLGEIILELNNEERFLYPDSDEGRNQIIADYTAIIEHIEQNLGDAFNTRPKADLEVKRIKEYREDGQALAYYGRPAVDGSRGGVFYINLAEVENIPKYGMKTLAYHEGIPGHHFQIAIQTELEGLPTFRNVIPFTAYTEGWALYTELLAYELGFYENDPFGNLGRLQGDIFRAVRLVVDTGIHSKRWTREQAINYMVNYTGMPISDVTAEIERYIVLPGQACAYKIGMMKILELREKAKAELGSAFDLGEFHDVVLTNGAVPLAILERLVNNYIEDKKGLN</sequence>
<dbReference type="Pfam" id="PF05960">
    <property type="entry name" value="DUF885"/>
    <property type="match status" value="1"/>
</dbReference>
<proteinExistence type="predicted"/>
<dbReference type="EMBL" id="CP070608">
    <property type="protein sequence ID" value="QSE95863.1"/>
    <property type="molecule type" value="Genomic_DNA"/>
</dbReference>
<evidence type="ECO:0000256" key="1">
    <source>
        <dbReference type="SAM" id="Phobius"/>
    </source>
</evidence>
<dbReference type="Proteomes" id="UP000662783">
    <property type="component" value="Chromosome"/>
</dbReference>
<feature type="transmembrane region" description="Helical" evidence="1">
    <location>
        <begin position="14"/>
        <end position="32"/>
    </location>
</feature>
<accession>A0A974WDB8</accession>
<evidence type="ECO:0000313" key="2">
    <source>
        <dbReference type="EMBL" id="QSE95863.1"/>
    </source>
</evidence>
<dbReference type="PANTHER" id="PTHR33361">
    <property type="entry name" value="GLR0591 PROTEIN"/>
    <property type="match status" value="1"/>
</dbReference>
<keyword evidence="1" id="KW-1133">Transmembrane helix</keyword>
<evidence type="ECO:0000313" key="3">
    <source>
        <dbReference type="Proteomes" id="UP000662783"/>
    </source>
</evidence>
<reference evidence="2" key="1">
    <citation type="submission" date="2021-02" db="EMBL/GenBank/DDBJ databases">
        <title>Fulvivirga sp. S481 isolated from sea water.</title>
        <authorList>
            <person name="Bae S.S."/>
            <person name="Baek K."/>
        </authorList>
    </citation>
    <scope>NUCLEOTIDE SEQUENCE</scope>
    <source>
        <strain evidence="2">S481</strain>
    </source>
</reference>
<protein>
    <submittedName>
        <fullName evidence="2">DUF885 domain-containing protein</fullName>
    </submittedName>
</protein>
<keyword evidence="3" id="KW-1185">Reference proteome</keyword>